<dbReference type="PANTHER" id="PTHR12560:SF0">
    <property type="entry name" value="LD18904P"/>
    <property type="match status" value="1"/>
</dbReference>
<comment type="caution">
    <text evidence="10">The sequence shown here is derived from an EMBL/GenBank/DDBJ whole genome shotgun (WGS) entry which is preliminary data.</text>
</comment>
<dbReference type="AlphaFoldDB" id="A0A1X2GHR5"/>
<evidence type="ECO:0000256" key="4">
    <source>
        <dbReference type="ARBA" id="ARBA00022989"/>
    </source>
</evidence>
<feature type="transmembrane region" description="Helical" evidence="8">
    <location>
        <begin position="239"/>
        <end position="263"/>
    </location>
</feature>
<keyword evidence="5 6" id="KW-0472">Membrane</keyword>
<gene>
    <name evidence="10" type="ORF">DM01DRAFT_1335944</name>
</gene>
<keyword evidence="11" id="KW-1185">Reference proteome</keyword>
<dbReference type="InterPro" id="IPR016439">
    <property type="entry name" value="Lag1/Lac1-like"/>
</dbReference>
<dbReference type="EMBL" id="MCGT01000014">
    <property type="protein sequence ID" value="ORX54088.1"/>
    <property type="molecule type" value="Genomic_DNA"/>
</dbReference>
<dbReference type="Pfam" id="PF03798">
    <property type="entry name" value="TRAM_LAG1_CLN8"/>
    <property type="match status" value="1"/>
</dbReference>
<dbReference type="OrthoDB" id="537032at2759"/>
<keyword evidence="4 8" id="KW-1133">Transmembrane helix</keyword>
<feature type="domain" description="TLC" evidence="9">
    <location>
        <begin position="103"/>
        <end position="317"/>
    </location>
</feature>
<dbReference type="GO" id="GO:0016020">
    <property type="term" value="C:membrane"/>
    <property type="evidence" value="ECO:0007669"/>
    <property type="project" value="UniProtKB-SubCell"/>
</dbReference>
<feature type="transmembrane region" description="Helical" evidence="8">
    <location>
        <begin position="28"/>
        <end position="47"/>
    </location>
</feature>
<feature type="transmembrane region" description="Helical" evidence="8">
    <location>
        <begin position="112"/>
        <end position="130"/>
    </location>
</feature>
<dbReference type="STRING" id="101127.A0A1X2GHR5"/>
<accession>A0A1X2GHR5</accession>
<evidence type="ECO:0000313" key="11">
    <source>
        <dbReference type="Proteomes" id="UP000242146"/>
    </source>
</evidence>
<dbReference type="PANTHER" id="PTHR12560">
    <property type="entry name" value="LONGEVITY ASSURANCE FACTOR 1 LAG1"/>
    <property type="match status" value="1"/>
</dbReference>
<dbReference type="PROSITE" id="PS50922">
    <property type="entry name" value="TLC"/>
    <property type="match status" value="1"/>
</dbReference>
<reference evidence="10 11" key="1">
    <citation type="submission" date="2016-07" db="EMBL/GenBank/DDBJ databases">
        <title>Pervasive Adenine N6-methylation of Active Genes in Fungi.</title>
        <authorList>
            <consortium name="DOE Joint Genome Institute"/>
            <person name="Mondo S.J."/>
            <person name="Dannebaum R.O."/>
            <person name="Kuo R.C."/>
            <person name="Labutti K."/>
            <person name="Haridas S."/>
            <person name="Kuo A."/>
            <person name="Salamov A."/>
            <person name="Ahrendt S.R."/>
            <person name="Lipzen A."/>
            <person name="Sullivan W."/>
            <person name="Andreopoulos W.B."/>
            <person name="Clum A."/>
            <person name="Lindquist E."/>
            <person name="Daum C."/>
            <person name="Ramamoorthy G.K."/>
            <person name="Gryganskyi A."/>
            <person name="Culley D."/>
            <person name="Magnuson J.K."/>
            <person name="James T.Y."/>
            <person name="O'Malley M.A."/>
            <person name="Stajich J.E."/>
            <person name="Spatafora J.W."/>
            <person name="Visel A."/>
            <person name="Grigoriev I.V."/>
        </authorList>
    </citation>
    <scope>NUCLEOTIDE SEQUENCE [LARGE SCALE GENOMIC DNA]</scope>
    <source>
        <strain evidence="10 11">NRRL 3301</strain>
    </source>
</reference>
<feature type="transmembrane region" description="Helical" evidence="8">
    <location>
        <begin position="289"/>
        <end position="313"/>
    </location>
</feature>
<comment type="subcellular location">
    <subcellularLocation>
        <location evidence="1">Membrane</location>
        <topology evidence="1">Multi-pass membrane protein</topology>
    </subcellularLocation>
</comment>
<evidence type="ECO:0000313" key="10">
    <source>
        <dbReference type="EMBL" id="ORX54088.1"/>
    </source>
</evidence>
<evidence type="ECO:0000256" key="2">
    <source>
        <dbReference type="ARBA" id="ARBA00009808"/>
    </source>
</evidence>
<dbReference type="GO" id="GO:0046513">
    <property type="term" value="P:ceramide biosynthetic process"/>
    <property type="evidence" value="ECO:0007669"/>
    <property type="project" value="InterPro"/>
</dbReference>
<evidence type="ECO:0000259" key="9">
    <source>
        <dbReference type="PROSITE" id="PS50922"/>
    </source>
</evidence>
<keyword evidence="3 6" id="KW-0812">Transmembrane</keyword>
<evidence type="ECO:0000256" key="8">
    <source>
        <dbReference type="SAM" id="Phobius"/>
    </source>
</evidence>
<feature type="transmembrane region" description="Helical" evidence="8">
    <location>
        <begin position="142"/>
        <end position="160"/>
    </location>
</feature>
<evidence type="ECO:0000256" key="6">
    <source>
        <dbReference type="PROSITE-ProRule" id="PRU00205"/>
    </source>
</evidence>
<dbReference type="PIRSF" id="PIRSF005225">
    <property type="entry name" value="LAG1_LAC1"/>
    <property type="match status" value="1"/>
</dbReference>
<dbReference type="SMART" id="SM00724">
    <property type="entry name" value="TLC"/>
    <property type="match status" value="1"/>
</dbReference>
<proteinExistence type="inferred from homology"/>
<dbReference type="InterPro" id="IPR006634">
    <property type="entry name" value="TLC-dom"/>
</dbReference>
<name>A0A1X2GHR5_9FUNG</name>
<protein>
    <submittedName>
        <fullName evidence="10">Longevity assurance proteins LAG1/LAC1</fullName>
    </submittedName>
</protein>
<evidence type="ECO:0000256" key="3">
    <source>
        <dbReference type="ARBA" id="ARBA00022692"/>
    </source>
</evidence>
<sequence>MADTLKKKQYARPPKTVLEHILDHEIEITGTLLSGVFVAYLVGLPWAEKCLFLSYRLGPNAYTKGYNDIYFIAFWVVAFTFLRAAIMNYVYHPLARLVGVEASKRQRLAEQGFAFTYCTIFWTWGMYIMYNSPYWFNTSYYWIDYPHIFLSTNVKSYYLMQTAFWFQQVYTIHAEKRRKDHVAMVSHHFITITLLVSSYCSNFTRIGNAVLCCTDLADILLSLAKCLKYLNFPTLCDIAFASFALAWPITRHIFFSIIIWATITEPHKYLDMLWEPEKGKYFTPFTQSLYIILFVLLNLIMVYWFTMIVKVVVKVIRGDNAEDTRSDSEDDEEPQAPNGKMKHQ</sequence>
<evidence type="ECO:0000256" key="5">
    <source>
        <dbReference type="ARBA" id="ARBA00023136"/>
    </source>
</evidence>
<organism evidence="10 11">
    <name type="scientific">Hesseltinella vesiculosa</name>
    <dbReference type="NCBI Taxonomy" id="101127"/>
    <lineage>
        <taxon>Eukaryota</taxon>
        <taxon>Fungi</taxon>
        <taxon>Fungi incertae sedis</taxon>
        <taxon>Mucoromycota</taxon>
        <taxon>Mucoromycotina</taxon>
        <taxon>Mucoromycetes</taxon>
        <taxon>Mucorales</taxon>
        <taxon>Cunninghamellaceae</taxon>
        <taxon>Hesseltinella</taxon>
    </lineage>
</organism>
<dbReference type="GO" id="GO:0050291">
    <property type="term" value="F:sphingosine N-acyltransferase activity"/>
    <property type="evidence" value="ECO:0007669"/>
    <property type="project" value="InterPro"/>
</dbReference>
<comment type="similarity">
    <text evidence="2">Belongs to the sphingosine N-acyltransferase family.</text>
</comment>
<dbReference type="Proteomes" id="UP000242146">
    <property type="component" value="Unassembled WGS sequence"/>
</dbReference>
<evidence type="ECO:0000256" key="1">
    <source>
        <dbReference type="ARBA" id="ARBA00004141"/>
    </source>
</evidence>
<feature type="transmembrane region" description="Helical" evidence="8">
    <location>
        <begin position="69"/>
        <end position="91"/>
    </location>
</feature>
<feature type="region of interest" description="Disordered" evidence="7">
    <location>
        <begin position="322"/>
        <end position="344"/>
    </location>
</feature>
<evidence type="ECO:0000256" key="7">
    <source>
        <dbReference type="SAM" id="MobiDB-lite"/>
    </source>
</evidence>